<dbReference type="EMBL" id="CP025791">
    <property type="protein sequence ID" value="AUP78495.1"/>
    <property type="molecule type" value="Genomic_DNA"/>
</dbReference>
<dbReference type="InterPro" id="IPR011042">
    <property type="entry name" value="6-blade_b-propeller_TolB-like"/>
</dbReference>
<feature type="signal peptide" evidence="1">
    <location>
        <begin position="1"/>
        <end position="22"/>
    </location>
</feature>
<protein>
    <recommendedName>
        <fullName evidence="4">6-bladed beta-propeller</fullName>
    </recommendedName>
</protein>
<dbReference type="Pfam" id="PF17170">
    <property type="entry name" value="DUF5128"/>
    <property type="match status" value="1"/>
</dbReference>
<dbReference type="OrthoDB" id="1422516at2"/>
<dbReference type="AlphaFoldDB" id="A0A2K9PN85"/>
<evidence type="ECO:0008006" key="4">
    <source>
        <dbReference type="Google" id="ProtNLM"/>
    </source>
</evidence>
<dbReference type="Gene3D" id="2.120.10.30">
    <property type="entry name" value="TolB, C-terminal domain"/>
    <property type="match status" value="1"/>
</dbReference>
<dbReference type="Proteomes" id="UP000235826">
    <property type="component" value="Chromosome"/>
</dbReference>
<keyword evidence="1" id="KW-0732">Signal</keyword>
<dbReference type="RefSeq" id="WP_102755150.1">
    <property type="nucleotide sequence ID" value="NZ_CP025791.1"/>
</dbReference>
<dbReference type="KEGG" id="fek:C1H87_07135"/>
<sequence length="377" mass="44013">MRLVIYSFFLALCFFSFVQCNSKNKNSIPVLEINPKKSSINCFLSKIANDTEIVLLETNMHSIIGPMPDLIHIDEKNIIFRSKKTILIFDRKGNFSNKINAVGNGPHEYNAIMSIHVDPVNEYLYISDYESIKVFNYKGKFIEKINLTFPPAGICKNNEGYFFVPQKQMYEEENRTMLAVFDSTFTKVKSFKSRNNVSYSNLKQALFYVGKPYLMNNKVFYKEPFIDTIYQVTKNELIPHWNISLGDYEMSTKDAVSIIGGNKLRTKIRPIGISETSNYFFISYDYDNAMYKGLFTKDENKFIYHQKFTEDDYLNNKKNSFGIKNDLINEFPSFWPKYIDKECIVDFVSPIDLTENKRNELKCKEDDNPILIIAKLR</sequence>
<dbReference type="SUPFAM" id="SSF63825">
    <property type="entry name" value="YWTD domain"/>
    <property type="match status" value="1"/>
</dbReference>
<evidence type="ECO:0000256" key="1">
    <source>
        <dbReference type="SAM" id="SignalP"/>
    </source>
</evidence>
<gene>
    <name evidence="2" type="ORF">C1H87_07135</name>
</gene>
<organism evidence="2 3">
    <name type="scientific">Flavivirga eckloniae</name>
    <dbReference type="NCBI Taxonomy" id="1803846"/>
    <lineage>
        <taxon>Bacteria</taxon>
        <taxon>Pseudomonadati</taxon>
        <taxon>Bacteroidota</taxon>
        <taxon>Flavobacteriia</taxon>
        <taxon>Flavobacteriales</taxon>
        <taxon>Flavobacteriaceae</taxon>
        <taxon>Flavivirga</taxon>
    </lineage>
</organism>
<keyword evidence="3" id="KW-1185">Reference proteome</keyword>
<accession>A0A2K9PN85</accession>
<evidence type="ECO:0000313" key="2">
    <source>
        <dbReference type="EMBL" id="AUP78495.1"/>
    </source>
</evidence>
<feature type="chain" id="PRO_5014953617" description="6-bladed beta-propeller" evidence="1">
    <location>
        <begin position="23"/>
        <end position="377"/>
    </location>
</feature>
<evidence type="ECO:0000313" key="3">
    <source>
        <dbReference type="Proteomes" id="UP000235826"/>
    </source>
</evidence>
<name>A0A2K9PN85_9FLAO</name>
<reference evidence="2 3" key="1">
    <citation type="submission" date="2018-01" db="EMBL/GenBank/DDBJ databases">
        <title>Complete genome sequence of Flavivirga eckloniae ECD14 isolated from seaweed Ecklonia cava.</title>
        <authorList>
            <person name="Lee J.H."/>
            <person name="Baik K.S."/>
            <person name="Seong C.N."/>
        </authorList>
    </citation>
    <scope>NUCLEOTIDE SEQUENCE [LARGE SCALE GENOMIC DNA]</scope>
    <source>
        <strain evidence="2 3">ECD14</strain>
    </source>
</reference>
<proteinExistence type="predicted"/>